<dbReference type="CDD" id="cd14748">
    <property type="entry name" value="PBP2_UgpB"/>
    <property type="match status" value="1"/>
</dbReference>
<keyword evidence="2" id="KW-0813">Transport</keyword>
<dbReference type="AlphaFoldDB" id="A0A4R7UZV7"/>
<evidence type="ECO:0000256" key="4">
    <source>
        <dbReference type="SAM" id="SignalP"/>
    </source>
</evidence>
<evidence type="ECO:0000256" key="1">
    <source>
        <dbReference type="ARBA" id="ARBA00008520"/>
    </source>
</evidence>
<dbReference type="PANTHER" id="PTHR30061:SF50">
    <property type="entry name" value="MALTOSE_MALTODEXTRIN-BINDING PERIPLASMIC PROTEIN"/>
    <property type="match status" value="1"/>
</dbReference>
<dbReference type="InterPro" id="IPR006059">
    <property type="entry name" value="SBP"/>
</dbReference>
<dbReference type="PROSITE" id="PS51257">
    <property type="entry name" value="PROKAR_LIPOPROTEIN"/>
    <property type="match status" value="1"/>
</dbReference>
<comment type="caution">
    <text evidence="5">The sequence shown here is derived from an EMBL/GenBank/DDBJ whole genome shotgun (WGS) entry which is preliminary data.</text>
</comment>
<dbReference type="EMBL" id="SOCP01000019">
    <property type="protein sequence ID" value="TDV41737.1"/>
    <property type="molecule type" value="Genomic_DNA"/>
</dbReference>
<evidence type="ECO:0000256" key="2">
    <source>
        <dbReference type="ARBA" id="ARBA00022448"/>
    </source>
</evidence>
<dbReference type="RefSeq" id="WP_133907544.1">
    <property type="nucleotide sequence ID" value="NZ_SOCP01000019.1"/>
</dbReference>
<dbReference type="Gene3D" id="3.40.190.10">
    <property type="entry name" value="Periplasmic binding protein-like II"/>
    <property type="match status" value="2"/>
</dbReference>
<dbReference type="SUPFAM" id="SSF53850">
    <property type="entry name" value="Periplasmic binding protein-like II"/>
    <property type="match status" value="1"/>
</dbReference>
<dbReference type="GO" id="GO:0055052">
    <property type="term" value="C:ATP-binding cassette (ABC) transporter complex, substrate-binding subunit-containing"/>
    <property type="evidence" value="ECO:0007669"/>
    <property type="project" value="TreeGrafter"/>
</dbReference>
<proteinExistence type="inferred from homology"/>
<organism evidence="5 6">
    <name type="scientific">Actinophytocola oryzae</name>
    <dbReference type="NCBI Taxonomy" id="502181"/>
    <lineage>
        <taxon>Bacteria</taxon>
        <taxon>Bacillati</taxon>
        <taxon>Actinomycetota</taxon>
        <taxon>Actinomycetes</taxon>
        <taxon>Pseudonocardiales</taxon>
        <taxon>Pseudonocardiaceae</taxon>
    </lineage>
</organism>
<dbReference type="GO" id="GO:1901982">
    <property type="term" value="F:maltose binding"/>
    <property type="evidence" value="ECO:0007669"/>
    <property type="project" value="TreeGrafter"/>
</dbReference>
<feature type="chain" id="PRO_5020388840" evidence="4">
    <location>
        <begin position="27"/>
        <end position="439"/>
    </location>
</feature>
<evidence type="ECO:0000313" key="5">
    <source>
        <dbReference type="EMBL" id="TDV41737.1"/>
    </source>
</evidence>
<dbReference type="GO" id="GO:0042956">
    <property type="term" value="P:maltodextrin transmembrane transport"/>
    <property type="evidence" value="ECO:0007669"/>
    <property type="project" value="TreeGrafter"/>
</dbReference>
<reference evidence="5 6" key="1">
    <citation type="submission" date="2019-03" db="EMBL/GenBank/DDBJ databases">
        <title>Genomic Encyclopedia of Archaeal and Bacterial Type Strains, Phase II (KMG-II): from individual species to whole genera.</title>
        <authorList>
            <person name="Goeker M."/>
        </authorList>
    </citation>
    <scope>NUCLEOTIDE SEQUENCE [LARGE SCALE GENOMIC DNA]</scope>
    <source>
        <strain evidence="5 6">DSM 45499</strain>
    </source>
</reference>
<dbReference type="Proteomes" id="UP000294927">
    <property type="component" value="Unassembled WGS sequence"/>
</dbReference>
<sequence>MFRRRTLLALSAATALLAACTPGTNANDEIAPAGQEAKGTVEFWHFFTDRESDAIDAAIAKFEKLHPDIDVKVTSGQDDAKMLQAISSGKGPDVGLSYSTDIVGKFCSGGAWRDLTPFIDRDKVDLEQFPQTVRGYTSYHDRRCAMPFLADVYGLYYNKTLLAQAGYTAPPKTMTELADMAKKLTKRAPDGTIEVAGFVPLLNFYEHTPQHLAPLWDAKWLSGDEKSVIGTDPNWQPMLKWHKDLVDWYGYDRLQQFTAGLGDEWNADNAFQAGKIAMAVDGEYRVAFVEDQAPNLDFGTAALPVADKQADRYGAGFVTGNIMGISANSKNPEASWELVKYLTTDTDAIVGLANSIKNVPTTKDALASPALEADERFRPFLDIFANPGTSTTPPNASGPKYVEMTQEFVNTYLSGATPDLAGGLKDLDGKIDQALDLGR</sequence>
<accession>A0A4R7UZV7</accession>
<comment type="similarity">
    <text evidence="1">Belongs to the bacterial solute-binding protein 1 family.</text>
</comment>
<evidence type="ECO:0000256" key="3">
    <source>
        <dbReference type="ARBA" id="ARBA00022729"/>
    </source>
</evidence>
<dbReference type="Pfam" id="PF01547">
    <property type="entry name" value="SBP_bac_1"/>
    <property type="match status" value="1"/>
</dbReference>
<dbReference type="OrthoDB" id="9795467at2"/>
<dbReference type="GO" id="GO:0015768">
    <property type="term" value="P:maltose transport"/>
    <property type="evidence" value="ECO:0007669"/>
    <property type="project" value="TreeGrafter"/>
</dbReference>
<gene>
    <name evidence="5" type="ORF">CLV71_11959</name>
</gene>
<dbReference type="PROSITE" id="PS51318">
    <property type="entry name" value="TAT"/>
    <property type="match status" value="1"/>
</dbReference>
<keyword evidence="3 4" id="KW-0732">Signal</keyword>
<name>A0A4R7UZV7_9PSEU</name>
<dbReference type="InterPro" id="IPR006311">
    <property type="entry name" value="TAT_signal"/>
</dbReference>
<protein>
    <submittedName>
        <fullName evidence="5">Carbohydrate ABC transporter substrate-binding protein (CUT1 family)</fullName>
    </submittedName>
</protein>
<dbReference type="PANTHER" id="PTHR30061">
    <property type="entry name" value="MALTOSE-BINDING PERIPLASMIC PROTEIN"/>
    <property type="match status" value="1"/>
</dbReference>
<keyword evidence="6" id="KW-1185">Reference proteome</keyword>
<evidence type="ECO:0000313" key="6">
    <source>
        <dbReference type="Proteomes" id="UP000294927"/>
    </source>
</evidence>
<feature type="signal peptide" evidence="4">
    <location>
        <begin position="1"/>
        <end position="26"/>
    </location>
</feature>